<reference evidence="22" key="1">
    <citation type="journal article" date="2023" name="G3 (Bethesda)">
        <title>Whole genome assembly and annotation of the endangered Caribbean coral Acropora cervicornis.</title>
        <authorList>
            <person name="Selwyn J.D."/>
            <person name="Vollmer S.V."/>
        </authorList>
    </citation>
    <scope>NUCLEOTIDE SEQUENCE</scope>
    <source>
        <strain evidence="22">K2</strain>
    </source>
</reference>
<evidence type="ECO:0000313" key="22">
    <source>
        <dbReference type="EMBL" id="KAK2553714.1"/>
    </source>
</evidence>
<organism evidence="22 23">
    <name type="scientific">Acropora cervicornis</name>
    <name type="common">Staghorn coral</name>
    <dbReference type="NCBI Taxonomy" id="6130"/>
    <lineage>
        <taxon>Eukaryota</taxon>
        <taxon>Metazoa</taxon>
        <taxon>Cnidaria</taxon>
        <taxon>Anthozoa</taxon>
        <taxon>Hexacorallia</taxon>
        <taxon>Scleractinia</taxon>
        <taxon>Astrocoeniina</taxon>
        <taxon>Acroporidae</taxon>
        <taxon>Acropora</taxon>
    </lineage>
</organism>
<keyword evidence="14" id="KW-0862">Zinc</keyword>
<comment type="subcellular location">
    <subcellularLocation>
        <location evidence="2">Cell membrane</location>
        <topology evidence="2">Single-pass type I membrane protein</topology>
    </subcellularLocation>
</comment>
<dbReference type="Gene3D" id="3.50.30.30">
    <property type="match status" value="2"/>
</dbReference>
<dbReference type="GO" id="GO:0008270">
    <property type="term" value="F:zinc ion binding"/>
    <property type="evidence" value="ECO:0007669"/>
    <property type="project" value="UniProtKB-KW"/>
</dbReference>
<evidence type="ECO:0000256" key="8">
    <source>
        <dbReference type="ARBA" id="ARBA00022687"/>
    </source>
</evidence>
<keyword evidence="11 20" id="KW-0732">Signal</keyword>
<feature type="transmembrane region" description="Helical" evidence="19">
    <location>
        <begin position="170"/>
        <end position="192"/>
    </location>
</feature>
<dbReference type="PANTHER" id="PTHR16200">
    <property type="entry name" value="RING ZINC FINGER"/>
    <property type="match status" value="1"/>
</dbReference>
<dbReference type="EC" id="2.3.2.27" evidence="5"/>
<evidence type="ECO:0000256" key="5">
    <source>
        <dbReference type="ARBA" id="ARBA00012483"/>
    </source>
</evidence>
<evidence type="ECO:0000256" key="17">
    <source>
        <dbReference type="PROSITE-ProRule" id="PRU00175"/>
    </source>
</evidence>
<protein>
    <recommendedName>
        <fullName evidence="5">RING-type E3 ubiquitin transferase</fullName>
        <ecNumber evidence="5">2.3.2.27</ecNumber>
    </recommendedName>
</protein>
<evidence type="ECO:0000256" key="1">
    <source>
        <dbReference type="ARBA" id="ARBA00000900"/>
    </source>
</evidence>
<evidence type="ECO:0000256" key="12">
    <source>
        <dbReference type="ARBA" id="ARBA00022771"/>
    </source>
</evidence>
<dbReference type="InterPro" id="IPR051073">
    <property type="entry name" value="ZNRF3_Arkadia_E3_ligases"/>
</dbReference>
<gene>
    <name evidence="22" type="ORF">P5673_024943</name>
</gene>
<name>A0AAD9UXL1_ACRCE</name>
<evidence type="ECO:0000256" key="16">
    <source>
        <dbReference type="ARBA" id="ARBA00023136"/>
    </source>
</evidence>
<feature type="signal peptide" evidence="20">
    <location>
        <begin position="1"/>
        <end position="25"/>
    </location>
</feature>
<keyword evidence="15 19" id="KW-1133">Transmembrane helix</keyword>
<feature type="domain" description="RING-type" evidence="21">
    <location>
        <begin position="260"/>
        <end position="285"/>
    </location>
</feature>
<feature type="region of interest" description="Disordered" evidence="18">
    <location>
        <begin position="220"/>
        <end position="244"/>
    </location>
</feature>
<comment type="catalytic activity">
    <reaction evidence="1">
        <text>S-ubiquitinyl-[E2 ubiquitin-conjugating enzyme]-L-cysteine + [acceptor protein]-L-lysine = [E2 ubiquitin-conjugating enzyme]-L-cysteine + N(6)-ubiquitinyl-[acceptor protein]-L-lysine.</text>
        <dbReference type="EC" id="2.3.2.27"/>
    </reaction>
</comment>
<keyword evidence="10" id="KW-0479">Metal-binding</keyword>
<evidence type="ECO:0000259" key="21">
    <source>
        <dbReference type="PROSITE" id="PS50089"/>
    </source>
</evidence>
<dbReference type="InterPro" id="IPR013083">
    <property type="entry name" value="Znf_RING/FYVE/PHD"/>
</dbReference>
<evidence type="ECO:0000256" key="3">
    <source>
        <dbReference type="ARBA" id="ARBA00004906"/>
    </source>
</evidence>
<keyword evidence="13" id="KW-0833">Ubl conjugation pathway</keyword>
<proteinExistence type="inferred from homology"/>
<evidence type="ECO:0000313" key="23">
    <source>
        <dbReference type="Proteomes" id="UP001249851"/>
    </source>
</evidence>
<keyword evidence="16 19" id="KW-0472">Membrane</keyword>
<evidence type="ECO:0000256" key="15">
    <source>
        <dbReference type="ARBA" id="ARBA00022989"/>
    </source>
</evidence>
<feature type="region of interest" description="Disordered" evidence="18">
    <location>
        <begin position="338"/>
        <end position="368"/>
    </location>
</feature>
<keyword evidence="6" id="KW-1003">Cell membrane</keyword>
<dbReference type="InterPro" id="IPR040700">
    <property type="entry name" value="ZNRF-3_ecto"/>
</dbReference>
<evidence type="ECO:0000256" key="7">
    <source>
        <dbReference type="ARBA" id="ARBA00022679"/>
    </source>
</evidence>
<evidence type="ECO:0000256" key="10">
    <source>
        <dbReference type="ARBA" id="ARBA00022723"/>
    </source>
</evidence>
<dbReference type="Proteomes" id="UP001249851">
    <property type="component" value="Unassembled WGS sequence"/>
</dbReference>
<evidence type="ECO:0000256" key="9">
    <source>
        <dbReference type="ARBA" id="ARBA00022692"/>
    </source>
</evidence>
<accession>A0AAD9UXL1</accession>
<evidence type="ECO:0000256" key="18">
    <source>
        <dbReference type="SAM" id="MobiDB-lite"/>
    </source>
</evidence>
<reference evidence="22" key="2">
    <citation type="journal article" date="2023" name="Science">
        <title>Genomic signatures of disease resistance in endangered staghorn corals.</title>
        <authorList>
            <person name="Vollmer S.V."/>
            <person name="Selwyn J.D."/>
            <person name="Despard B.A."/>
            <person name="Roesel C.L."/>
        </authorList>
    </citation>
    <scope>NUCLEOTIDE SEQUENCE</scope>
    <source>
        <strain evidence="22">K2</strain>
    </source>
</reference>
<dbReference type="GO" id="GO:0030178">
    <property type="term" value="P:negative regulation of Wnt signaling pathway"/>
    <property type="evidence" value="ECO:0007669"/>
    <property type="project" value="UniProtKB-ARBA"/>
</dbReference>
<dbReference type="InterPro" id="IPR001841">
    <property type="entry name" value="Znf_RING"/>
</dbReference>
<comment type="similarity">
    <text evidence="4">Belongs to the ZNRF3 family.</text>
</comment>
<dbReference type="PROSITE" id="PS50089">
    <property type="entry name" value="ZF_RING_2"/>
    <property type="match status" value="1"/>
</dbReference>
<keyword evidence="23" id="KW-1185">Reference proteome</keyword>
<dbReference type="GO" id="GO:0031461">
    <property type="term" value="C:cullin-RING ubiquitin ligase complex"/>
    <property type="evidence" value="ECO:0007669"/>
    <property type="project" value="UniProtKB-ARBA"/>
</dbReference>
<evidence type="ECO:0000256" key="20">
    <source>
        <dbReference type="SAM" id="SignalP"/>
    </source>
</evidence>
<dbReference type="EMBL" id="JARQWQ010000075">
    <property type="protein sequence ID" value="KAK2553714.1"/>
    <property type="molecule type" value="Genomic_DNA"/>
</dbReference>
<keyword evidence="8" id="KW-0879">Wnt signaling pathway</keyword>
<dbReference type="SUPFAM" id="SSF57850">
    <property type="entry name" value="RING/U-box"/>
    <property type="match status" value="1"/>
</dbReference>
<dbReference type="Pfam" id="PF12678">
    <property type="entry name" value="zf-rbx1"/>
    <property type="match status" value="1"/>
</dbReference>
<evidence type="ECO:0000256" key="4">
    <source>
        <dbReference type="ARBA" id="ARBA00008759"/>
    </source>
</evidence>
<evidence type="ECO:0000256" key="11">
    <source>
        <dbReference type="ARBA" id="ARBA00022729"/>
    </source>
</evidence>
<evidence type="ECO:0000256" key="19">
    <source>
        <dbReference type="SAM" id="Phobius"/>
    </source>
</evidence>
<sequence>MKNCSALSWALLLLYLHAWLSSTLALERALVEVVIYEHSSGGDYTTYTYELEGSFSNAGTATSAEGDILEVHPLGLCNTSEDGDLYEYGWVGVRRAIQRGATAIIFDISDYPDAAKELNAANTKIARPVVLINGKDAKKLTNIIKNQKVSRARIQYSVAGYTPQRASNEYFDMVIFMTFFILVSIVCFILLLKIKWRQKQKESSLTRMALHALSRMETRKYHSETMESSSSSEENRNLSDAESTLSTQLESTNAKCDVRIVPCQHEFHKECVDPWLLSNYTCPLCMLNIVEREGITNKPRRTRHWFSRRCGRCLTTTGSIRSSVSSVGQYTPEIPSQTYSSNQFVSSESENNDNNTRSSVVDLSSQSMQRCQVEDSKSLQEQRTNCENDYVSLSSLRSTNFEGTTSPYEDRKCYTHQLVVVAPITSKYTDSKRYLSFAYTFRQ</sequence>
<dbReference type="Pfam" id="PF18212">
    <property type="entry name" value="ZNRF_3_ecto"/>
    <property type="match status" value="1"/>
</dbReference>
<dbReference type="AlphaFoldDB" id="A0AAD9UXL1"/>
<keyword evidence="9 19" id="KW-0812">Transmembrane</keyword>
<dbReference type="GO" id="GO:0016055">
    <property type="term" value="P:Wnt signaling pathway"/>
    <property type="evidence" value="ECO:0007669"/>
    <property type="project" value="UniProtKB-KW"/>
</dbReference>
<dbReference type="Gene3D" id="3.30.40.10">
    <property type="entry name" value="Zinc/RING finger domain, C3HC4 (zinc finger)"/>
    <property type="match status" value="1"/>
</dbReference>
<evidence type="ECO:0000256" key="6">
    <source>
        <dbReference type="ARBA" id="ARBA00022475"/>
    </source>
</evidence>
<dbReference type="GO" id="GO:0005886">
    <property type="term" value="C:plasma membrane"/>
    <property type="evidence" value="ECO:0007669"/>
    <property type="project" value="UniProtKB-SubCell"/>
</dbReference>
<comment type="caution">
    <text evidence="22">The sequence shown here is derived from an EMBL/GenBank/DDBJ whole genome shotgun (WGS) entry which is preliminary data.</text>
</comment>
<dbReference type="InterPro" id="IPR024766">
    <property type="entry name" value="Znf_RING_H2"/>
</dbReference>
<evidence type="ECO:0000256" key="2">
    <source>
        <dbReference type="ARBA" id="ARBA00004251"/>
    </source>
</evidence>
<keyword evidence="12 17" id="KW-0863">Zinc-finger</keyword>
<evidence type="ECO:0000256" key="14">
    <source>
        <dbReference type="ARBA" id="ARBA00022833"/>
    </source>
</evidence>
<feature type="chain" id="PRO_5042167123" description="RING-type E3 ubiquitin transferase" evidence="20">
    <location>
        <begin position="26"/>
        <end position="443"/>
    </location>
</feature>
<evidence type="ECO:0000256" key="13">
    <source>
        <dbReference type="ARBA" id="ARBA00022786"/>
    </source>
</evidence>
<comment type="pathway">
    <text evidence="3">Protein modification; protein ubiquitination.</text>
</comment>
<dbReference type="GO" id="GO:0061630">
    <property type="term" value="F:ubiquitin protein ligase activity"/>
    <property type="evidence" value="ECO:0007669"/>
    <property type="project" value="UniProtKB-EC"/>
</dbReference>
<keyword evidence="7" id="KW-0808">Transferase</keyword>